<evidence type="ECO:0000313" key="3">
    <source>
        <dbReference type="EMBL" id="KAK4255733.1"/>
    </source>
</evidence>
<dbReference type="GO" id="GO:0005829">
    <property type="term" value="C:cytosol"/>
    <property type="evidence" value="ECO:0007669"/>
    <property type="project" value="TreeGrafter"/>
</dbReference>
<sequence length="165" mass="19478">MGEGKRKRLKLNEEELKGIRGYEKGPNYVEVGCGFTNKKYGDFGGRLKLKTNVEVTPKEFEKHGAMKKVKARKWTSSIWVQLEDTGEKVALGKSHLMKYYNHKANVDNWIKFVSRNNKFHNDLFLRCSKCLKQRRFRRRTMKQIKECHDAVNNSTWECSLWPYAK</sequence>
<dbReference type="EMBL" id="JAWXYG010000013">
    <property type="protein sequence ID" value="KAK4255733.1"/>
    <property type="molecule type" value="Genomic_DNA"/>
</dbReference>
<dbReference type="Pfam" id="PF23292">
    <property type="entry name" value="SAND_ULT1"/>
    <property type="match status" value="1"/>
</dbReference>
<evidence type="ECO:0000259" key="2">
    <source>
        <dbReference type="Pfam" id="PF23293"/>
    </source>
</evidence>
<dbReference type="Pfam" id="PF23293">
    <property type="entry name" value="zf_ULT1"/>
    <property type="match status" value="1"/>
</dbReference>
<dbReference type="Proteomes" id="UP001293593">
    <property type="component" value="Unassembled WGS sequence"/>
</dbReference>
<protein>
    <submittedName>
        <fullName evidence="3">Uncharacterized protein</fullName>
    </submittedName>
</protein>
<feature type="domain" description="ULTRAPETALA1/2 SAND" evidence="1">
    <location>
        <begin position="52"/>
        <end position="100"/>
    </location>
</feature>
<dbReference type="InterPro" id="IPR057012">
    <property type="entry name" value="ULT1/2_Znf"/>
</dbReference>
<dbReference type="GO" id="GO:0005634">
    <property type="term" value="C:nucleus"/>
    <property type="evidence" value="ECO:0007669"/>
    <property type="project" value="TreeGrafter"/>
</dbReference>
<accession>A0AAE1ITI1</accession>
<organism evidence="3 4">
    <name type="scientific">Acacia crassicarpa</name>
    <name type="common">northern wattle</name>
    <dbReference type="NCBI Taxonomy" id="499986"/>
    <lineage>
        <taxon>Eukaryota</taxon>
        <taxon>Viridiplantae</taxon>
        <taxon>Streptophyta</taxon>
        <taxon>Embryophyta</taxon>
        <taxon>Tracheophyta</taxon>
        <taxon>Spermatophyta</taxon>
        <taxon>Magnoliopsida</taxon>
        <taxon>eudicotyledons</taxon>
        <taxon>Gunneridae</taxon>
        <taxon>Pentapetalae</taxon>
        <taxon>rosids</taxon>
        <taxon>fabids</taxon>
        <taxon>Fabales</taxon>
        <taxon>Fabaceae</taxon>
        <taxon>Caesalpinioideae</taxon>
        <taxon>mimosoid clade</taxon>
        <taxon>Acacieae</taxon>
        <taxon>Acacia</taxon>
    </lineage>
</organism>
<gene>
    <name evidence="3" type="ORF">QN277_008695</name>
</gene>
<dbReference type="AlphaFoldDB" id="A0AAE1ITI1"/>
<proteinExistence type="predicted"/>
<evidence type="ECO:0000259" key="1">
    <source>
        <dbReference type="Pfam" id="PF23292"/>
    </source>
</evidence>
<comment type="caution">
    <text evidence="3">The sequence shown here is derived from an EMBL/GenBank/DDBJ whole genome shotgun (WGS) entry which is preliminary data.</text>
</comment>
<dbReference type="PANTHER" id="PTHR34053">
    <property type="entry name" value="PROTEIN ULTRAPETALA 1"/>
    <property type="match status" value="1"/>
</dbReference>
<reference evidence="3" key="1">
    <citation type="submission" date="2023-10" db="EMBL/GenBank/DDBJ databases">
        <title>Chromosome-level genome of the transformable northern wattle, Acacia crassicarpa.</title>
        <authorList>
            <person name="Massaro I."/>
            <person name="Sinha N.R."/>
            <person name="Poethig S."/>
            <person name="Leichty A.R."/>
        </authorList>
    </citation>
    <scope>NUCLEOTIDE SEQUENCE</scope>
    <source>
        <strain evidence="3">Acra3RX</strain>
        <tissue evidence="3">Leaf</tissue>
    </source>
</reference>
<dbReference type="InterPro" id="IPR020533">
    <property type="entry name" value="Developmental_reg_ULTRAPETALA"/>
</dbReference>
<dbReference type="PANTHER" id="PTHR34053:SF2">
    <property type="entry name" value="SAND DOMAIN-CONTAINING PROTEIN"/>
    <property type="match status" value="1"/>
</dbReference>
<keyword evidence="4" id="KW-1185">Reference proteome</keyword>
<evidence type="ECO:0000313" key="4">
    <source>
        <dbReference type="Proteomes" id="UP001293593"/>
    </source>
</evidence>
<name>A0AAE1ITI1_9FABA</name>
<feature type="domain" description="ULTRAPETALA1/2 zinc finger" evidence="2">
    <location>
        <begin position="120"/>
        <end position="164"/>
    </location>
</feature>
<dbReference type="InterPro" id="IPR057011">
    <property type="entry name" value="ULT1/2_SAND"/>
</dbReference>